<evidence type="ECO:0000259" key="2">
    <source>
        <dbReference type="Pfam" id="PF01757"/>
    </source>
</evidence>
<feature type="transmembrane region" description="Helical" evidence="1">
    <location>
        <begin position="234"/>
        <end position="252"/>
    </location>
</feature>
<feature type="transmembrane region" description="Helical" evidence="1">
    <location>
        <begin position="183"/>
        <end position="203"/>
    </location>
</feature>
<feature type="transmembrane region" description="Helical" evidence="1">
    <location>
        <begin position="299"/>
        <end position="317"/>
    </location>
</feature>
<keyword evidence="3" id="KW-0012">Acyltransferase</keyword>
<keyword evidence="1" id="KW-0472">Membrane</keyword>
<evidence type="ECO:0000256" key="1">
    <source>
        <dbReference type="SAM" id="Phobius"/>
    </source>
</evidence>
<name>A0ABY4S173_AQUTE</name>
<dbReference type="Proteomes" id="UP001056201">
    <property type="component" value="Chromosome 1"/>
</dbReference>
<reference evidence="3" key="1">
    <citation type="submission" date="2022-05" db="EMBL/GenBank/DDBJ databases">
        <title>An RpoN-dependent PEP-CTERM gene is involved in floc formation of an Aquincola tertiaricarbonis strain.</title>
        <authorList>
            <person name="Qiu D."/>
            <person name="Xia M."/>
        </authorList>
    </citation>
    <scope>NUCLEOTIDE SEQUENCE</scope>
    <source>
        <strain evidence="3">RN12</strain>
    </source>
</reference>
<feature type="transmembrane region" description="Helical" evidence="1">
    <location>
        <begin position="12"/>
        <end position="31"/>
    </location>
</feature>
<dbReference type="Pfam" id="PF01757">
    <property type="entry name" value="Acyl_transf_3"/>
    <property type="match status" value="1"/>
</dbReference>
<feature type="transmembrane region" description="Helical" evidence="1">
    <location>
        <begin position="151"/>
        <end position="171"/>
    </location>
</feature>
<organism evidence="3 4">
    <name type="scientific">Aquincola tertiaricarbonis</name>
    <dbReference type="NCBI Taxonomy" id="391953"/>
    <lineage>
        <taxon>Bacteria</taxon>
        <taxon>Pseudomonadati</taxon>
        <taxon>Pseudomonadota</taxon>
        <taxon>Betaproteobacteria</taxon>
        <taxon>Burkholderiales</taxon>
        <taxon>Sphaerotilaceae</taxon>
        <taxon>Aquincola</taxon>
    </lineage>
</organism>
<dbReference type="PANTHER" id="PTHR23028">
    <property type="entry name" value="ACETYLTRANSFERASE"/>
    <property type="match status" value="1"/>
</dbReference>
<feature type="transmembrane region" description="Helical" evidence="1">
    <location>
        <begin position="323"/>
        <end position="342"/>
    </location>
</feature>
<dbReference type="RefSeq" id="WP_250194160.1">
    <property type="nucleotide sequence ID" value="NZ_CP097635.1"/>
</dbReference>
<keyword evidence="1" id="KW-1133">Transmembrane helix</keyword>
<dbReference type="GO" id="GO:0016746">
    <property type="term" value="F:acyltransferase activity"/>
    <property type="evidence" value="ECO:0007669"/>
    <property type="project" value="UniProtKB-KW"/>
</dbReference>
<feature type="transmembrane region" description="Helical" evidence="1">
    <location>
        <begin position="90"/>
        <end position="109"/>
    </location>
</feature>
<keyword evidence="4" id="KW-1185">Reference proteome</keyword>
<dbReference type="InterPro" id="IPR002656">
    <property type="entry name" value="Acyl_transf_3_dom"/>
</dbReference>
<dbReference type="PANTHER" id="PTHR23028:SF53">
    <property type="entry name" value="ACYL_TRANSF_3 DOMAIN-CONTAINING PROTEIN"/>
    <property type="match status" value="1"/>
</dbReference>
<proteinExistence type="predicted"/>
<accession>A0ABY4S173</accession>
<dbReference type="InterPro" id="IPR050879">
    <property type="entry name" value="Acyltransferase_3"/>
</dbReference>
<evidence type="ECO:0000313" key="3">
    <source>
        <dbReference type="EMBL" id="URI05895.1"/>
    </source>
</evidence>
<gene>
    <name evidence="3" type="ORF">MW290_08040</name>
</gene>
<keyword evidence="3" id="KW-0808">Transferase</keyword>
<feature type="transmembrane region" description="Helical" evidence="1">
    <location>
        <begin position="258"/>
        <end position="278"/>
    </location>
</feature>
<feature type="domain" description="Acyltransferase 3" evidence="2">
    <location>
        <begin position="10"/>
        <end position="331"/>
    </location>
</feature>
<sequence length="361" mass="38390">MSRSASASPAIDLAKVLAAHLILFHHLFLYGPVPQGPLGVVAADGRLAVQVFLVIGGYLGAASMLGRLHKPAGAPLLQQAWQLIVQRARRLLPTYWLAAFAMLAVLGWLRWGPLPAELPVDVDPQALDLPQVAANLLLLQDVLGQDGLSAGFWYVAIDLQLYIGLVLLAMLCRALPLSLRGRLAVFGGLTLGISLLSLLWWNLDAGLDAWAPYFAGSYALGMLACVLRRGARVPTPLALGVVGAIGLLALVLAWRSRIAVATLTAMALCAHGLLDVWLQRLPARALRALRELAAASYPMFLLHYPLLVLVCASVAGLTDEPLLLAGAVLACWPLSVGLGLLVQRWMDAPRPLPLRAASAAA</sequence>
<feature type="transmembrane region" description="Helical" evidence="1">
    <location>
        <begin position="209"/>
        <end position="227"/>
    </location>
</feature>
<keyword evidence="1" id="KW-0812">Transmembrane</keyword>
<dbReference type="EMBL" id="CP097635">
    <property type="protein sequence ID" value="URI05895.1"/>
    <property type="molecule type" value="Genomic_DNA"/>
</dbReference>
<evidence type="ECO:0000313" key="4">
    <source>
        <dbReference type="Proteomes" id="UP001056201"/>
    </source>
</evidence>
<feature type="transmembrane region" description="Helical" evidence="1">
    <location>
        <begin position="51"/>
        <end position="69"/>
    </location>
</feature>
<protein>
    <submittedName>
        <fullName evidence="3">Acyltransferase</fullName>
    </submittedName>
</protein>